<name>A0A813LBY9_POLGL</name>
<dbReference type="PANTHER" id="PTHR45992">
    <property type="entry name" value="EUKARYOTIC ELONGATION FACTOR 2 KINASE-RELATED"/>
    <property type="match status" value="1"/>
</dbReference>
<dbReference type="AlphaFoldDB" id="A0A813LBY9"/>
<dbReference type="CDD" id="cd04515">
    <property type="entry name" value="Alpha_kinase"/>
    <property type="match status" value="1"/>
</dbReference>
<dbReference type="InterPro" id="IPR011009">
    <property type="entry name" value="Kinase-like_dom_sf"/>
</dbReference>
<dbReference type="InterPro" id="IPR004166">
    <property type="entry name" value="a-kinase_dom"/>
</dbReference>
<feature type="region of interest" description="Disordered" evidence="6">
    <location>
        <begin position="521"/>
        <end position="559"/>
    </location>
</feature>
<evidence type="ECO:0000256" key="2">
    <source>
        <dbReference type="ARBA" id="ARBA00022679"/>
    </source>
</evidence>
<gene>
    <name evidence="8" type="ORF">PGLA2088_LOCUS43928</name>
</gene>
<keyword evidence="1" id="KW-0723">Serine/threonine-protein kinase</keyword>
<accession>A0A813LBY9</accession>
<keyword evidence="4" id="KW-0418">Kinase</keyword>
<evidence type="ECO:0000313" key="9">
    <source>
        <dbReference type="Proteomes" id="UP000626109"/>
    </source>
</evidence>
<keyword evidence="5" id="KW-0067">ATP-binding</keyword>
<evidence type="ECO:0000256" key="1">
    <source>
        <dbReference type="ARBA" id="ARBA00022527"/>
    </source>
</evidence>
<dbReference type="SMART" id="SM00811">
    <property type="entry name" value="Alpha_kinase"/>
    <property type="match status" value="1"/>
</dbReference>
<dbReference type="EMBL" id="CAJNNW010034984">
    <property type="protein sequence ID" value="CAE8724977.1"/>
    <property type="molecule type" value="Genomic_DNA"/>
</dbReference>
<evidence type="ECO:0000256" key="4">
    <source>
        <dbReference type="ARBA" id="ARBA00022777"/>
    </source>
</evidence>
<dbReference type="GO" id="GO:0005524">
    <property type="term" value="F:ATP binding"/>
    <property type="evidence" value="ECO:0007669"/>
    <property type="project" value="UniProtKB-KW"/>
</dbReference>
<feature type="compositionally biased region" description="Acidic residues" evidence="6">
    <location>
        <begin position="317"/>
        <end position="326"/>
    </location>
</feature>
<feature type="compositionally biased region" description="Polar residues" evidence="6">
    <location>
        <begin position="370"/>
        <end position="380"/>
    </location>
</feature>
<organism evidence="8 9">
    <name type="scientific">Polarella glacialis</name>
    <name type="common">Dinoflagellate</name>
    <dbReference type="NCBI Taxonomy" id="89957"/>
    <lineage>
        <taxon>Eukaryota</taxon>
        <taxon>Sar</taxon>
        <taxon>Alveolata</taxon>
        <taxon>Dinophyceae</taxon>
        <taxon>Suessiales</taxon>
        <taxon>Suessiaceae</taxon>
        <taxon>Polarella</taxon>
    </lineage>
</organism>
<sequence length="559" mass="61375">MRLVYCFQDTTIPLTLEQRADTYVMSSAGTDARMVAKLSKYTDAWHNSEEVTSAHARSSAVAKFCARIFTLAAAHILGWWGRTMARIIFLECYMYTIIKGTGTPRASVMVAERYLPGIFLKYNSNKGYDNRDAPDSEVVQAFSHFTYRITNGKLMVLDLQGVHLDKAHRRRSHLILTDPQVVSVEKHFGPGDLGVTGMKAFFQSHRCGKTCIGLGLDKMALQKQAGPLASANNSHPTAGTTAETDTSHDESTTRHPLGDAVTGTSEDSGLSLQPTLCSGSRDVQGPSIGGYSSRDLALLRGRQQQQQPPCQPRFADEPADVTDSGEGESRCAHQACQQNRETPSSHEMGAMSNSSNNRSNNNNQAGQRSESAASSLQPTGHCTIVHGPDSKKATFSDLEVGSLAEKIASEFEIPKEEQYLLQEPPSVSGTSLYRVERKMEVRSLCFTQNSISSDFRNGRPIYDLLNAINEGAVDPLRDLEPLEVVFHAGLWVSLSNRRLWALKHSSQALAGEELWVRVRARPADKESQSKRTTKNNGQSVIHARSRSPSPSVSIKRGSF</sequence>
<feature type="compositionally biased region" description="Polar residues" evidence="6">
    <location>
        <begin position="230"/>
        <end position="244"/>
    </location>
</feature>
<dbReference type="Pfam" id="PF02816">
    <property type="entry name" value="Alpha_kinase"/>
    <property type="match status" value="1"/>
</dbReference>
<evidence type="ECO:0000256" key="6">
    <source>
        <dbReference type="SAM" id="MobiDB-lite"/>
    </source>
</evidence>
<dbReference type="PROSITE" id="PS51158">
    <property type="entry name" value="ALPHA_KINASE"/>
    <property type="match status" value="1"/>
</dbReference>
<feature type="compositionally biased region" description="Polar residues" evidence="6">
    <location>
        <begin position="262"/>
        <end position="278"/>
    </location>
</feature>
<keyword evidence="2" id="KW-0808">Transferase</keyword>
<dbReference type="Proteomes" id="UP000626109">
    <property type="component" value="Unassembled WGS sequence"/>
</dbReference>
<protein>
    <recommendedName>
        <fullName evidence="7">Alpha-type protein kinase domain-containing protein</fullName>
    </recommendedName>
</protein>
<feature type="compositionally biased region" description="Basic and acidic residues" evidence="6">
    <location>
        <begin position="245"/>
        <end position="257"/>
    </location>
</feature>
<comment type="caution">
    <text evidence="8">The sequence shown here is derived from an EMBL/GenBank/DDBJ whole genome shotgun (WGS) entry which is preliminary data.</text>
</comment>
<dbReference type="Gene3D" id="3.20.200.10">
    <property type="entry name" value="MHCK/EF2 kinase"/>
    <property type="match status" value="1"/>
</dbReference>
<dbReference type="GO" id="GO:0004674">
    <property type="term" value="F:protein serine/threonine kinase activity"/>
    <property type="evidence" value="ECO:0007669"/>
    <property type="project" value="UniProtKB-KW"/>
</dbReference>
<dbReference type="InterPro" id="IPR051852">
    <property type="entry name" value="Alpha-type_PK"/>
</dbReference>
<proteinExistence type="predicted"/>
<feature type="domain" description="Alpha-type protein kinase" evidence="7">
    <location>
        <begin position="1"/>
        <end position="219"/>
    </location>
</feature>
<feature type="region of interest" description="Disordered" evidence="6">
    <location>
        <begin position="226"/>
        <end position="388"/>
    </location>
</feature>
<evidence type="ECO:0000256" key="3">
    <source>
        <dbReference type="ARBA" id="ARBA00022741"/>
    </source>
</evidence>
<keyword evidence="3" id="KW-0547">Nucleotide-binding</keyword>
<feature type="compositionally biased region" description="Low complexity" evidence="6">
    <location>
        <begin position="348"/>
        <end position="369"/>
    </location>
</feature>
<evidence type="ECO:0000256" key="5">
    <source>
        <dbReference type="ARBA" id="ARBA00022840"/>
    </source>
</evidence>
<evidence type="ECO:0000313" key="8">
    <source>
        <dbReference type="EMBL" id="CAE8724977.1"/>
    </source>
</evidence>
<dbReference type="SUPFAM" id="SSF56112">
    <property type="entry name" value="Protein kinase-like (PK-like)"/>
    <property type="match status" value="1"/>
</dbReference>
<evidence type="ECO:0000259" key="7">
    <source>
        <dbReference type="PROSITE" id="PS51158"/>
    </source>
</evidence>
<reference evidence="8" key="1">
    <citation type="submission" date="2021-02" db="EMBL/GenBank/DDBJ databases">
        <authorList>
            <person name="Dougan E. K."/>
            <person name="Rhodes N."/>
            <person name="Thang M."/>
            <person name="Chan C."/>
        </authorList>
    </citation>
    <scope>NUCLEOTIDE SEQUENCE</scope>
</reference>